<keyword evidence="2" id="KW-1185">Reference proteome</keyword>
<name>A0ABW3VXV5_9ACTN</name>
<comment type="caution">
    <text evidence="1">The sequence shown here is derived from an EMBL/GenBank/DDBJ whole genome shotgun (WGS) entry which is preliminary data.</text>
</comment>
<protein>
    <submittedName>
        <fullName evidence="1">Uncharacterized protein</fullName>
    </submittedName>
</protein>
<accession>A0ABW3VXV5</accession>
<dbReference type="EMBL" id="JBHTLX010000009">
    <property type="protein sequence ID" value="MFD1247752.1"/>
    <property type="molecule type" value="Genomic_DNA"/>
</dbReference>
<evidence type="ECO:0000313" key="1">
    <source>
        <dbReference type="EMBL" id="MFD1247752.1"/>
    </source>
</evidence>
<evidence type="ECO:0000313" key="2">
    <source>
        <dbReference type="Proteomes" id="UP001597229"/>
    </source>
</evidence>
<dbReference type="RefSeq" id="WP_367918831.1">
    <property type="nucleotide sequence ID" value="NZ_BAABAC010000015.1"/>
</dbReference>
<organism evidence="1 2">
    <name type="scientific">Nocardioides ginsengisoli</name>
    <dbReference type="NCBI Taxonomy" id="363868"/>
    <lineage>
        <taxon>Bacteria</taxon>
        <taxon>Bacillati</taxon>
        <taxon>Actinomycetota</taxon>
        <taxon>Actinomycetes</taxon>
        <taxon>Propionibacteriales</taxon>
        <taxon>Nocardioidaceae</taxon>
        <taxon>Nocardioides</taxon>
    </lineage>
</organism>
<reference evidence="2" key="1">
    <citation type="journal article" date="2019" name="Int. J. Syst. Evol. Microbiol.">
        <title>The Global Catalogue of Microorganisms (GCM) 10K type strain sequencing project: providing services to taxonomists for standard genome sequencing and annotation.</title>
        <authorList>
            <consortium name="The Broad Institute Genomics Platform"/>
            <consortium name="The Broad Institute Genome Sequencing Center for Infectious Disease"/>
            <person name="Wu L."/>
            <person name="Ma J."/>
        </authorList>
    </citation>
    <scope>NUCLEOTIDE SEQUENCE [LARGE SCALE GENOMIC DNA]</scope>
    <source>
        <strain evidence="2">CCUG 52478</strain>
    </source>
</reference>
<sequence>MSALPAAARLAWWGTAWMQGRIGPDLFLDAMLGDDVAHVVTGTTEPAPLLLELADARNRGATAVGAAFPAPGDPAGLRGPRELNKAAIEAGEVALVLGGDAGIGLVPRQVGRAVEWSLLPAERRPPPDLGEADRALRTALLAAANTLADLDVARWRPEVADELHDLRTGVPLVAPPGTPARCVDLAGRALHLEAVVALALEDDGGAVSAGEAMARRHALEPLERAARRALTAACSPDGWPPADEDARQR</sequence>
<proteinExistence type="predicted"/>
<gene>
    <name evidence="1" type="ORF">ACFQ3F_08125</name>
</gene>
<dbReference type="Proteomes" id="UP001597229">
    <property type="component" value="Unassembled WGS sequence"/>
</dbReference>